<accession>A0A7U8C429</accession>
<keyword evidence="4" id="KW-1185">Reference proteome</keyword>
<dbReference type="CDD" id="cd01610">
    <property type="entry name" value="PAP2_like"/>
    <property type="match status" value="1"/>
</dbReference>
<evidence type="ECO:0000313" key="3">
    <source>
        <dbReference type="EMBL" id="EAR61143.1"/>
    </source>
</evidence>
<sequence>MSDVTVFRTQWNIKALIISHLFAFAWLGFFLTDTGFAFWRSIDHNVFFILNGTLSEPDSWTRFWAWANVRIFDLIPLVFMLISLTFPGFGIKRDRLQQAIIGFVLLLVLMFPIRESVYEYARAIGLSSDSPSLLLEPAYRFSEIVPDIEGAKDRAGHSFPGDHAAVVLTWAGFMILNARSWFSIYALILALAFMTPRIVGGAHWASDNLVGGAFSAIVTLSWAFNTPIMHYLTRGAHRGLRPLIGLFGKIPLLNKLPILQQKH</sequence>
<dbReference type="Pfam" id="PF01569">
    <property type="entry name" value="PAP2"/>
    <property type="match status" value="1"/>
</dbReference>
<dbReference type="SMART" id="SM00014">
    <property type="entry name" value="acidPPc"/>
    <property type="match status" value="1"/>
</dbReference>
<keyword evidence="1" id="KW-1133">Transmembrane helix</keyword>
<dbReference type="InterPro" id="IPR036938">
    <property type="entry name" value="PAP2/HPO_sf"/>
</dbReference>
<dbReference type="Gene3D" id="1.20.144.10">
    <property type="entry name" value="Phosphatidic acid phosphatase type 2/haloperoxidase"/>
    <property type="match status" value="1"/>
</dbReference>
<feature type="transmembrane region" description="Helical" evidence="1">
    <location>
        <begin position="167"/>
        <end position="193"/>
    </location>
</feature>
<feature type="domain" description="Phosphatidic acid phosphatase type 2/haloperoxidase" evidence="2">
    <location>
        <begin position="100"/>
        <end position="223"/>
    </location>
</feature>
<dbReference type="RefSeq" id="WP_007021425.1">
    <property type="nucleotide sequence ID" value="NZ_CH724126.1"/>
</dbReference>
<feature type="transmembrane region" description="Helical" evidence="1">
    <location>
        <begin position="12"/>
        <end position="31"/>
    </location>
</feature>
<proteinExistence type="predicted"/>
<evidence type="ECO:0000256" key="1">
    <source>
        <dbReference type="SAM" id="Phobius"/>
    </source>
</evidence>
<organism evidence="3 4">
    <name type="scientific">Neptuniibacter caesariensis</name>
    <dbReference type="NCBI Taxonomy" id="207954"/>
    <lineage>
        <taxon>Bacteria</taxon>
        <taxon>Pseudomonadati</taxon>
        <taxon>Pseudomonadota</taxon>
        <taxon>Gammaproteobacteria</taxon>
        <taxon>Oceanospirillales</taxon>
        <taxon>Oceanospirillaceae</taxon>
        <taxon>Neptuniibacter</taxon>
    </lineage>
</organism>
<evidence type="ECO:0000259" key="2">
    <source>
        <dbReference type="SMART" id="SM00014"/>
    </source>
</evidence>
<dbReference type="OrthoDB" id="8477781at2"/>
<dbReference type="AlphaFoldDB" id="A0A7U8C429"/>
<keyword evidence="1" id="KW-0472">Membrane</keyword>
<name>A0A7U8C429_NEPCE</name>
<evidence type="ECO:0000313" key="4">
    <source>
        <dbReference type="Proteomes" id="UP000002171"/>
    </source>
</evidence>
<dbReference type="InterPro" id="IPR000326">
    <property type="entry name" value="PAP2/HPO"/>
</dbReference>
<protein>
    <submittedName>
        <fullName evidence="3">Membrane protein, putative</fullName>
    </submittedName>
</protein>
<feature type="transmembrane region" description="Helical" evidence="1">
    <location>
        <begin position="63"/>
        <end position="84"/>
    </location>
</feature>
<dbReference type="SUPFAM" id="SSF48317">
    <property type="entry name" value="Acid phosphatase/Vanadium-dependent haloperoxidase"/>
    <property type="match status" value="1"/>
</dbReference>
<comment type="caution">
    <text evidence="3">The sequence shown here is derived from an EMBL/GenBank/DDBJ whole genome shotgun (WGS) entry which is preliminary data.</text>
</comment>
<reference evidence="3 4" key="1">
    <citation type="submission" date="2006-02" db="EMBL/GenBank/DDBJ databases">
        <authorList>
            <person name="Pinhassi J."/>
            <person name="Pedros-Alio C."/>
            <person name="Ferriera S."/>
            <person name="Johnson J."/>
            <person name="Kravitz S."/>
            <person name="Halpern A."/>
            <person name="Remington K."/>
            <person name="Beeson K."/>
            <person name="Tran B."/>
            <person name="Rogers Y.-H."/>
            <person name="Friedman R."/>
            <person name="Venter J.C."/>
        </authorList>
    </citation>
    <scope>NUCLEOTIDE SEQUENCE [LARGE SCALE GENOMIC DNA]</scope>
    <source>
        <strain evidence="3 4">MED92</strain>
    </source>
</reference>
<keyword evidence="1" id="KW-0812">Transmembrane</keyword>
<feature type="transmembrane region" description="Helical" evidence="1">
    <location>
        <begin position="205"/>
        <end position="224"/>
    </location>
</feature>
<dbReference type="EMBL" id="AAOW01000010">
    <property type="protein sequence ID" value="EAR61143.1"/>
    <property type="molecule type" value="Genomic_DNA"/>
</dbReference>
<dbReference type="Proteomes" id="UP000002171">
    <property type="component" value="Unassembled WGS sequence"/>
</dbReference>
<gene>
    <name evidence="3" type="ORF">MED92_04794</name>
</gene>